<dbReference type="OrthoDB" id="9797162at2"/>
<gene>
    <name evidence="1" type="ORF">PPSIR1_21534</name>
</gene>
<protein>
    <recommendedName>
        <fullName evidence="3">DNA alkylation repair enzyme</fullName>
    </recommendedName>
</protein>
<dbReference type="EMBL" id="ABCS01000002">
    <property type="protein sequence ID" value="EDM81542.1"/>
    <property type="molecule type" value="Genomic_DNA"/>
</dbReference>
<dbReference type="InterPro" id="IPR016024">
    <property type="entry name" value="ARM-type_fold"/>
</dbReference>
<dbReference type="RefSeq" id="WP_006969153.1">
    <property type="nucleotide sequence ID" value="NZ_ABCS01000002.1"/>
</dbReference>
<evidence type="ECO:0000313" key="1">
    <source>
        <dbReference type="EMBL" id="EDM81542.1"/>
    </source>
</evidence>
<reference evidence="1 2" key="1">
    <citation type="submission" date="2007-06" db="EMBL/GenBank/DDBJ databases">
        <authorList>
            <person name="Shimkets L."/>
            <person name="Ferriera S."/>
            <person name="Johnson J."/>
            <person name="Kravitz S."/>
            <person name="Beeson K."/>
            <person name="Sutton G."/>
            <person name="Rogers Y.-H."/>
            <person name="Friedman R."/>
            <person name="Frazier M."/>
            <person name="Venter J.C."/>
        </authorList>
    </citation>
    <scope>NUCLEOTIDE SEQUENCE [LARGE SCALE GENOMIC DNA]</scope>
    <source>
        <strain evidence="1 2">SIR-1</strain>
    </source>
</reference>
<dbReference type="Gene3D" id="1.25.40.290">
    <property type="entry name" value="ARM repeat domains"/>
    <property type="match status" value="1"/>
</dbReference>
<evidence type="ECO:0008006" key="3">
    <source>
        <dbReference type="Google" id="ProtNLM"/>
    </source>
</evidence>
<name>A6FXF4_9BACT</name>
<evidence type="ECO:0000313" key="2">
    <source>
        <dbReference type="Proteomes" id="UP000005801"/>
    </source>
</evidence>
<organism evidence="1 2">
    <name type="scientific">Plesiocystis pacifica SIR-1</name>
    <dbReference type="NCBI Taxonomy" id="391625"/>
    <lineage>
        <taxon>Bacteria</taxon>
        <taxon>Pseudomonadati</taxon>
        <taxon>Myxococcota</taxon>
        <taxon>Polyangia</taxon>
        <taxon>Nannocystales</taxon>
        <taxon>Nannocystaceae</taxon>
        <taxon>Plesiocystis</taxon>
    </lineage>
</organism>
<keyword evidence="2" id="KW-1185">Reference proteome</keyword>
<sequence>MTEPKPAPFKHRVSSATIRALAEHLRAEDPSFPAERFVRRARRGLGALELKARIQHIAEALAATLPEGFPEASARIRGANARRGVPGTGDLEGTMFTFWPLCTYVEGWGLEHPELALDTMHGLTALASCEFAIRPYIEAEPERVWARLERWVSDPNVHVRRLVSEGTRPRLPWGRRLRALQADPGPSLALLDQLRGDPELYVRRSVANHLNDISKDHPQLAVEVATRWQAEDDSDALAWVVRHALRGLVKAGNPGALALQGFGPPKVRLAHFRVGPERLQFGGSLSLSVELRPRASQDLLIDYAIHHRKADGSTRAKVFKWTRRRVEKGEVLRLDKQHGIRPISTRRYHDGPHRAELLINGKSLAMADFELVGAS</sequence>
<dbReference type="SUPFAM" id="SSF48371">
    <property type="entry name" value="ARM repeat"/>
    <property type="match status" value="1"/>
</dbReference>
<accession>A6FXF4</accession>
<comment type="caution">
    <text evidence="1">The sequence shown here is derived from an EMBL/GenBank/DDBJ whole genome shotgun (WGS) entry which is preliminary data.</text>
</comment>
<dbReference type="Proteomes" id="UP000005801">
    <property type="component" value="Unassembled WGS sequence"/>
</dbReference>
<proteinExistence type="predicted"/>
<dbReference type="STRING" id="391625.PPSIR1_21534"/>
<dbReference type="AlphaFoldDB" id="A6FXF4"/>
<dbReference type="eggNOG" id="COG4335">
    <property type="taxonomic scope" value="Bacteria"/>
</dbReference>